<dbReference type="PANTHER" id="PTHR46390:SF1">
    <property type="entry name" value="MANNOSE-1-PHOSPHATE GUANYLYLTRANSFERASE"/>
    <property type="match status" value="1"/>
</dbReference>
<dbReference type="PANTHER" id="PTHR46390">
    <property type="entry name" value="MANNOSE-1-PHOSPHATE GUANYLYLTRANSFERASE"/>
    <property type="match status" value="1"/>
</dbReference>
<dbReference type="InterPro" id="IPR005835">
    <property type="entry name" value="NTP_transferase_dom"/>
</dbReference>
<sequence>MNYAVLMAGGSGTRLWPMSRKAKPKQLHSLISEKSLIQETFDRVKKAVPVDQIMVSTIAKYKDEIKKQLPDIPEENFIVEPVGRNTAPSILYVTKKILKEDPEAIIVTLASDHVVDNIDEFVRMIEASYKAAQKHPDHLIAVGIKPTRSDTGLGYIKIGKAIEEIDGEAVFKVDKFVEKPDLATAEKYVKGWEYFWNGAYYFFRAEELVNWFVKYRPQLNKKMDEMINFESKPNGGTRRAKELYESFEDEQFEYAIIEQKDFKKVLVIPADLGWSDVGNWGTLLEILSTKFGSKIISRGHHVDVGSENCLVYGDSKLIATVGLSNIIVVDTPDAILIADQAKAQSVKALLDKFKEEGKHLYL</sequence>
<dbReference type="AlphaFoldDB" id="A0A2M6WXD9"/>
<gene>
    <name evidence="3" type="ORF">COT77_01425</name>
</gene>
<dbReference type="InterPro" id="IPR029044">
    <property type="entry name" value="Nucleotide-diphossugar_trans"/>
</dbReference>
<evidence type="ECO:0000313" key="3">
    <source>
        <dbReference type="EMBL" id="PIT97437.1"/>
    </source>
</evidence>
<dbReference type="Pfam" id="PF00483">
    <property type="entry name" value="NTP_transferase"/>
    <property type="match status" value="1"/>
</dbReference>
<dbReference type="Gene3D" id="3.90.550.10">
    <property type="entry name" value="Spore Coat Polysaccharide Biosynthesis Protein SpsA, Chain A"/>
    <property type="match status" value="1"/>
</dbReference>
<evidence type="ECO:0008006" key="5">
    <source>
        <dbReference type="Google" id="ProtNLM"/>
    </source>
</evidence>
<dbReference type="SUPFAM" id="SSF53448">
    <property type="entry name" value="Nucleotide-diphospho-sugar transferases"/>
    <property type="match status" value="1"/>
</dbReference>
<dbReference type="InterPro" id="IPR054566">
    <property type="entry name" value="ManC/GMP-like_b-helix"/>
</dbReference>
<evidence type="ECO:0000259" key="1">
    <source>
        <dbReference type="Pfam" id="PF00483"/>
    </source>
</evidence>
<evidence type="ECO:0000313" key="4">
    <source>
        <dbReference type="Proteomes" id="UP000228596"/>
    </source>
</evidence>
<dbReference type="InterPro" id="IPR049577">
    <property type="entry name" value="GMPP_N"/>
</dbReference>
<reference evidence="4" key="1">
    <citation type="submission" date="2017-09" db="EMBL/GenBank/DDBJ databases">
        <title>Depth-based differentiation of microbial function through sediment-hosted aquifers and enrichment of novel symbionts in the deep terrestrial subsurface.</title>
        <authorList>
            <person name="Probst A.J."/>
            <person name="Ladd B."/>
            <person name="Jarett J.K."/>
            <person name="Geller-Mcgrath D.E."/>
            <person name="Sieber C.M.K."/>
            <person name="Emerson J.B."/>
            <person name="Anantharaman K."/>
            <person name="Thomas B.C."/>
            <person name="Malmstrom R."/>
            <person name="Stieglmeier M."/>
            <person name="Klingl A."/>
            <person name="Woyke T."/>
            <person name="Ryan C.M."/>
            <person name="Banfield J.F."/>
        </authorList>
    </citation>
    <scope>NUCLEOTIDE SEQUENCE [LARGE SCALE GENOMIC DNA]</scope>
</reference>
<dbReference type="Pfam" id="PF22640">
    <property type="entry name" value="ManC_GMP_beta-helix"/>
    <property type="match status" value="1"/>
</dbReference>
<proteinExistence type="predicted"/>
<organism evidence="3 4">
    <name type="scientific">Candidatus Berkelbacteria bacterium CG10_big_fil_rev_8_21_14_0_10_41_12</name>
    <dbReference type="NCBI Taxonomy" id="1974513"/>
    <lineage>
        <taxon>Bacteria</taxon>
        <taxon>Candidatus Berkelbacteria</taxon>
    </lineage>
</organism>
<accession>A0A2M6WXD9</accession>
<feature type="domain" description="Nucleotidyl transferase" evidence="1">
    <location>
        <begin position="4"/>
        <end position="286"/>
    </location>
</feature>
<feature type="domain" description="MannoseP isomerase/GMP-like beta-helix" evidence="2">
    <location>
        <begin position="299"/>
        <end position="352"/>
    </location>
</feature>
<protein>
    <recommendedName>
        <fullName evidence="5">Mannose-1-phosphate guanylyltransferase</fullName>
    </recommendedName>
</protein>
<dbReference type="CDD" id="cd02509">
    <property type="entry name" value="GDP-M1P_Guanylyltransferase"/>
    <property type="match status" value="1"/>
</dbReference>
<dbReference type="Proteomes" id="UP000228596">
    <property type="component" value="Unassembled WGS sequence"/>
</dbReference>
<evidence type="ECO:0000259" key="2">
    <source>
        <dbReference type="Pfam" id="PF22640"/>
    </source>
</evidence>
<dbReference type="InterPro" id="IPR051161">
    <property type="entry name" value="Mannose-6P_isomerase_type2"/>
</dbReference>
<dbReference type="GO" id="GO:0004475">
    <property type="term" value="F:mannose-1-phosphate guanylyltransferase (GTP) activity"/>
    <property type="evidence" value="ECO:0007669"/>
    <property type="project" value="InterPro"/>
</dbReference>
<comment type="caution">
    <text evidence="3">The sequence shown here is derived from an EMBL/GenBank/DDBJ whole genome shotgun (WGS) entry which is preliminary data.</text>
</comment>
<dbReference type="EMBL" id="PEZV01000010">
    <property type="protein sequence ID" value="PIT97437.1"/>
    <property type="molecule type" value="Genomic_DNA"/>
</dbReference>
<dbReference type="GO" id="GO:0009298">
    <property type="term" value="P:GDP-mannose biosynthetic process"/>
    <property type="evidence" value="ECO:0007669"/>
    <property type="project" value="TreeGrafter"/>
</dbReference>
<name>A0A2M6WXD9_9BACT</name>
<dbReference type="SUPFAM" id="SSF159283">
    <property type="entry name" value="Guanosine diphospho-D-mannose pyrophosphorylase/mannose-6-phosphate isomerase linker domain"/>
    <property type="match status" value="1"/>
</dbReference>